<gene>
    <name evidence="1" type="ORF">Mrose_03608</name>
</gene>
<protein>
    <submittedName>
        <fullName evidence="1">Uncharacterized protein</fullName>
    </submittedName>
</protein>
<organism evidence="1 2">
    <name type="scientific">Calidithermus roseus</name>
    <dbReference type="NCBI Taxonomy" id="1644118"/>
    <lineage>
        <taxon>Bacteria</taxon>
        <taxon>Thermotogati</taxon>
        <taxon>Deinococcota</taxon>
        <taxon>Deinococci</taxon>
        <taxon>Thermales</taxon>
        <taxon>Thermaceae</taxon>
        <taxon>Calidithermus</taxon>
    </lineage>
</organism>
<comment type="caution">
    <text evidence="1">The sequence shown here is derived from an EMBL/GenBank/DDBJ whole genome shotgun (WGS) entry which is preliminary data.</text>
</comment>
<dbReference type="AlphaFoldDB" id="A0A399E8V8"/>
<dbReference type="EMBL" id="QWLA01000182">
    <property type="protein sequence ID" value="RIH81164.1"/>
    <property type="molecule type" value="Genomic_DNA"/>
</dbReference>
<evidence type="ECO:0000313" key="1">
    <source>
        <dbReference type="EMBL" id="RIH81164.1"/>
    </source>
</evidence>
<keyword evidence="2" id="KW-1185">Reference proteome</keyword>
<dbReference type="Proteomes" id="UP000265341">
    <property type="component" value="Unassembled WGS sequence"/>
</dbReference>
<name>A0A399E8V8_9DEIN</name>
<evidence type="ECO:0000313" key="2">
    <source>
        <dbReference type="Proteomes" id="UP000265341"/>
    </source>
</evidence>
<sequence>MQAGSILVKDVAPGELELEWTLVELGESPRTFVVRRTLNAAALSTGG</sequence>
<reference evidence="1 2" key="1">
    <citation type="submission" date="2018-08" db="EMBL/GenBank/DDBJ databases">
        <title>Meiothermus roseus NBRC 110900 genome sequencing project.</title>
        <authorList>
            <person name="Da Costa M.S."/>
            <person name="Albuquerque L."/>
            <person name="Raposo P."/>
            <person name="Froufe H.J.C."/>
            <person name="Barroso C.S."/>
            <person name="Egas C."/>
        </authorList>
    </citation>
    <scope>NUCLEOTIDE SEQUENCE [LARGE SCALE GENOMIC DNA]</scope>
    <source>
        <strain evidence="1 2">NBRC 110900</strain>
    </source>
</reference>
<proteinExistence type="predicted"/>
<accession>A0A399E8V8</accession>